<gene>
    <name evidence="1" type="ORF">ASPGLDRAFT_38984</name>
</gene>
<dbReference type="RefSeq" id="XP_022397321.1">
    <property type="nucleotide sequence ID" value="XM_022545008.1"/>
</dbReference>
<protein>
    <submittedName>
        <fullName evidence="1">Uncharacterized protein</fullName>
    </submittedName>
</protein>
<keyword evidence="2" id="KW-1185">Reference proteome</keyword>
<evidence type="ECO:0000313" key="2">
    <source>
        <dbReference type="Proteomes" id="UP000184300"/>
    </source>
</evidence>
<reference evidence="2" key="1">
    <citation type="journal article" date="2017" name="Genome Biol.">
        <title>Comparative genomics reveals high biological diversity and specific adaptations in the industrially and medically important fungal genus Aspergillus.</title>
        <authorList>
            <person name="de Vries R.P."/>
            <person name="Riley R."/>
            <person name="Wiebenga A."/>
            <person name="Aguilar-Osorio G."/>
            <person name="Amillis S."/>
            <person name="Uchima C.A."/>
            <person name="Anderluh G."/>
            <person name="Asadollahi M."/>
            <person name="Askin M."/>
            <person name="Barry K."/>
            <person name="Battaglia E."/>
            <person name="Bayram O."/>
            <person name="Benocci T."/>
            <person name="Braus-Stromeyer S.A."/>
            <person name="Caldana C."/>
            <person name="Canovas D."/>
            <person name="Cerqueira G.C."/>
            <person name="Chen F."/>
            <person name="Chen W."/>
            <person name="Choi C."/>
            <person name="Clum A."/>
            <person name="Dos Santos R.A."/>
            <person name="Damasio A.R."/>
            <person name="Diallinas G."/>
            <person name="Emri T."/>
            <person name="Fekete E."/>
            <person name="Flipphi M."/>
            <person name="Freyberg S."/>
            <person name="Gallo A."/>
            <person name="Gournas C."/>
            <person name="Habgood R."/>
            <person name="Hainaut M."/>
            <person name="Harispe M.L."/>
            <person name="Henrissat B."/>
            <person name="Hilden K.S."/>
            <person name="Hope R."/>
            <person name="Hossain A."/>
            <person name="Karabika E."/>
            <person name="Karaffa L."/>
            <person name="Karanyi Z."/>
            <person name="Krasevec N."/>
            <person name="Kuo A."/>
            <person name="Kusch H."/>
            <person name="LaButti K."/>
            <person name="Lagendijk E.L."/>
            <person name="Lapidus A."/>
            <person name="Levasseur A."/>
            <person name="Lindquist E."/>
            <person name="Lipzen A."/>
            <person name="Logrieco A.F."/>
            <person name="MacCabe A."/>
            <person name="Maekelae M.R."/>
            <person name="Malavazi I."/>
            <person name="Melin P."/>
            <person name="Meyer V."/>
            <person name="Mielnichuk N."/>
            <person name="Miskei M."/>
            <person name="Molnar A.P."/>
            <person name="Mule G."/>
            <person name="Ngan C.Y."/>
            <person name="Orejas M."/>
            <person name="Orosz E."/>
            <person name="Ouedraogo J.P."/>
            <person name="Overkamp K.M."/>
            <person name="Park H.-S."/>
            <person name="Perrone G."/>
            <person name="Piumi F."/>
            <person name="Punt P.J."/>
            <person name="Ram A.F."/>
            <person name="Ramon A."/>
            <person name="Rauscher S."/>
            <person name="Record E."/>
            <person name="Riano-Pachon D.M."/>
            <person name="Robert V."/>
            <person name="Roehrig J."/>
            <person name="Ruller R."/>
            <person name="Salamov A."/>
            <person name="Salih N.S."/>
            <person name="Samson R.A."/>
            <person name="Sandor E."/>
            <person name="Sanguinetti M."/>
            <person name="Schuetze T."/>
            <person name="Sepcic K."/>
            <person name="Shelest E."/>
            <person name="Sherlock G."/>
            <person name="Sophianopoulou V."/>
            <person name="Squina F.M."/>
            <person name="Sun H."/>
            <person name="Susca A."/>
            <person name="Todd R.B."/>
            <person name="Tsang A."/>
            <person name="Unkles S.E."/>
            <person name="van de Wiele N."/>
            <person name="van Rossen-Uffink D."/>
            <person name="Oliveira J.V."/>
            <person name="Vesth T.C."/>
            <person name="Visser J."/>
            <person name="Yu J.-H."/>
            <person name="Zhou M."/>
            <person name="Andersen M.R."/>
            <person name="Archer D.B."/>
            <person name="Baker S.E."/>
            <person name="Benoit I."/>
            <person name="Brakhage A.A."/>
            <person name="Braus G.H."/>
            <person name="Fischer R."/>
            <person name="Frisvad J.C."/>
            <person name="Goldman G.H."/>
            <person name="Houbraken J."/>
            <person name="Oakley B."/>
            <person name="Pocsi I."/>
            <person name="Scazzocchio C."/>
            <person name="Seiboth B."/>
            <person name="vanKuyk P.A."/>
            <person name="Wortman J."/>
            <person name="Dyer P.S."/>
            <person name="Grigoriev I.V."/>
        </authorList>
    </citation>
    <scope>NUCLEOTIDE SEQUENCE [LARGE SCALE GENOMIC DNA]</scope>
    <source>
        <strain evidence="2">CBS 516.65</strain>
    </source>
</reference>
<dbReference type="AlphaFoldDB" id="A0A1L9V9Q8"/>
<name>A0A1L9V9Q8_ASPGL</name>
<dbReference type="EMBL" id="KV878910">
    <property type="protein sequence ID" value="OJJ80623.1"/>
    <property type="molecule type" value="Genomic_DNA"/>
</dbReference>
<dbReference type="GeneID" id="34461269"/>
<accession>A0A1L9V9Q8</accession>
<sequence>MSLSHSTIRLKEDTVELRRRVTEIKTLNPEQKTEKLDELDIDCYLLEYDTAKLAQYIAVHESLRKHDDVSQEQVAEQIMKNATYKADILTDAELFVSGVIMDRFIFTSLYCSEPETVIDYQKRGLDYVNRVLEHNANLHLTQREITPEVEKQHHFFVRKLFLSSFVSEGFESLIKSGTYNYWRAVRDTMGW</sequence>
<dbReference type="OrthoDB" id="10316373at2759"/>
<organism evidence="1 2">
    <name type="scientific">Aspergillus glaucus CBS 516.65</name>
    <dbReference type="NCBI Taxonomy" id="1160497"/>
    <lineage>
        <taxon>Eukaryota</taxon>
        <taxon>Fungi</taxon>
        <taxon>Dikarya</taxon>
        <taxon>Ascomycota</taxon>
        <taxon>Pezizomycotina</taxon>
        <taxon>Eurotiomycetes</taxon>
        <taxon>Eurotiomycetidae</taxon>
        <taxon>Eurotiales</taxon>
        <taxon>Aspergillaceae</taxon>
        <taxon>Aspergillus</taxon>
        <taxon>Aspergillus subgen. Aspergillus</taxon>
    </lineage>
</organism>
<proteinExistence type="predicted"/>
<dbReference type="Proteomes" id="UP000184300">
    <property type="component" value="Unassembled WGS sequence"/>
</dbReference>
<dbReference type="VEuPathDB" id="FungiDB:ASPGLDRAFT_38984"/>
<evidence type="ECO:0000313" key="1">
    <source>
        <dbReference type="EMBL" id="OJJ80623.1"/>
    </source>
</evidence>